<proteinExistence type="predicted"/>
<name>A0A6J5NPC0_9CAUD</name>
<accession>A0A6J5NPC0</accession>
<evidence type="ECO:0000313" key="1">
    <source>
        <dbReference type="EMBL" id="CAB4158838.1"/>
    </source>
</evidence>
<sequence>MNHNHDLSICAMEQHQCPVCLAIFETGGLLIAKNINKGFAERHALTGHSFCPEHQKLSDEGFIALAELTREPRRGEEPLSVPRTGVIAHVKESAWPHIFSVPVPPNRLCLVEVGVIDKLKGGVASEQEGGAA</sequence>
<organism evidence="1">
    <name type="scientific">uncultured Caudovirales phage</name>
    <dbReference type="NCBI Taxonomy" id="2100421"/>
    <lineage>
        <taxon>Viruses</taxon>
        <taxon>Duplodnaviria</taxon>
        <taxon>Heunggongvirae</taxon>
        <taxon>Uroviricota</taxon>
        <taxon>Caudoviricetes</taxon>
        <taxon>Peduoviridae</taxon>
        <taxon>Maltschvirus</taxon>
        <taxon>Maltschvirus maltsch</taxon>
    </lineage>
</organism>
<gene>
    <name evidence="1" type="ORF">UFOVP708_27</name>
</gene>
<dbReference type="EMBL" id="LR796683">
    <property type="protein sequence ID" value="CAB4158838.1"/>
    <property type="molecule type" value="Genomic_DNA"/>
</dbReference>
<reference evidence="1" key="1">
    <citation type="submission" date="2020-04" db="EMBL/GenBank/DDBJ databases">
        <authorList>
            <person name="Chiriac C."/>
            <person name="Salcher M."/>
            <person name="Ghai R."/>
            <person name="Kavagutti S V."/>
        </authorList>
    </citation>
    <scope>NUCLEOTIDE SEQUENCE</scope>
</reference>
<protein>
    <submittedName>
        <fullName evidence="1">Uncharacterized protein</fullName>
    </submittedName>
</protein>